<dbReference type="AlphaFoldDB" id="A0A1M6KEZ0"/>
<feature type="signal peptide" evidence="1">
    <location>
        <begin position="1"/>
        <end position="22"/>
    </location>
</feature>
<proteinExistence type="predicted"/>
<name>A0A1M6KEZ0_9BACT</name>
<dbReference type="EMBL" id="FQZE01000023">
    <property type="protein sequence ID" value="SHJ57555.1"/>
    <property type="molecule type" value="Genomic_DNA"/>
</dbReference>
<reference evidence="2 3" key="1">
    <citation type="submission" date="2016-11" db="EMBL/GenBank/DDBJ databases">
        <authorList>
            <person name="Jaros S."/>
            <person name="Januszkiewicz K."/>
            <person name="Wedrychowicz H."/>
        </authorList>
    </citation>
    <scope>NUCLEOTIDE SEQUENCE [LARGE SCALE GENOMIC DNA]</scope>
    <source>
        <strain evidence="2 3">DSM 27063</strain>
    </source>
</reference>
<dbReference type="RefSeq" id="WP_073170776.1">
    <property type="nucleotide sequence ID" value="NZ_FQZE01000023.1"/>
</dbReference>
<accession>A0A1M6KEZ0</accession>
<feature type="chain" id="PRO_5012590363" description="Outer membrane protein beta-barrel domain-containing protein" evidence="1">
    <location>
        <begin position="23"/>
        <end position="188"/>
    </location>
</feature>
<sequence length="188" mass="21047">MKKLKTLLLATFLFFCVLSSKADVIYTPVTHMGAVVSLEGIASYELAFSRSNTLNFWGGAGFVFPLGGFFHPAYGTEAAIELRQYFNKNSFQRFNLGFYAGLAYMNAPELYRGSAIDRYTSVGFVPGLKLTYKLQLAPKLIAEPYISLSVPFYEEKFSEIFDENSDGGFVVTLGLRIGFNQVKKLFEK</sequence>
<keyword evidence="1" id="KW-0732">Signal</keyword>
<evidence type="ECO:0000313" key="2">
    <source>
        <dbReference type="EMBL" id="SHJ57555.1"/>
    </source>
</evidence>
<dbReference type="STRING" id="1168035.SAMN05444280_12323"/>
<protein>
    <recommendedName>
        <fullName evidence="4">Outer membrane protein beta-barrel domain-containing protein</fullName>
    </recommendedName>
</protein>
<dbReference type="Proteomes" id="UP000184050">
    <property type="component" value="Unassembled WGS sequence"/>
</dbReference>
<organism evidence="2 3">
    <name type="scientific">Tangfeifania diversioriginum</name>
    <dbReference type="NCBI Taxonomy" id="1168035"/>
    <lineage>
        <taxon>Bacteria</taxon>
        <taxon>Pseudomonadati</taxon>
        <taxon>Bacteroidota</taxon>
        <taxon>Bacteroidia</taxon>
        <taxon>Marinilabiliales</taxon>
        <taxon>Prolixibacteraceae</taxon>
        <taxon>Tangfeifania</taxon>
    </lineage>
</organism>
<gene>
    <name evidence="2" type="ORF">SAMN05444280_12323</name>
</gene>
<evidence type="ECO:0008006" key="4">
    <source>
        <dbReference type="Google" id="ProtNLM"/>
    </source>
</evidence>
<evidence type="ECO:0000313" key="3">
    <source>
        <dbReference type="Proteomes" id="UP000184050"/>
    </source>
</evidence>
<evidence type="ECO:0000256" key="1">
    <source>
        <dbReference type="SAM" id="SignalP"/>
    </source>
</evidence>
<keyword evidence="3" id="KW-1185">Reference proteome</keyword>